<accession>A0A1M5W9Z3</accession>
<evidence type="ECO:0000313" key="1">
    <source>
        <dbReference type="EMBL" id="SHH84291.1"/>
    </source>
</evidence>
<evidence type="ECO:0000313" key="2">
    <source>
        <dbReference type="Proteomes" id="UP000184389"/>
    </source>
</evidence>
<organism evidence="1 2">
    <name type="scientific">Sporanaerobacter acetigenes DSM 13106</name>
    <dbReference type="NCBI Taxonomy" id="1123281"/>
    <lineage>
        <taxon>Bacteria</taxon>
        <taxon>Bacillati</taxon>
        <taxon>Bacillota</taxon>
        <taxon>Tissierellia</taxon>
        <taxon>Tissierellales</taxon>
        <taxon>Sporanaerobacteraceae</taxon>
        <taxon>Sporanaerobacter</taxon>
    </lineage>
</organism>
<dbReference type="AlphaFoldDB" id="A0A1M5W9Z3"/>
<reference evidence="1 2" key="1">
    <citation type="submission" date="2016-11" db="EMBL/GenBank/DDBJ databases">
        <authorList>
            <person name="Jaros S."/>
            <person name="Januszkiewicz K."/>
            <person name="Wedrychowicz H."/>
        </authorList>
    </citation>
    <scope>NUCLEOTIDE SEQUENCE [LARGE SCALE GENOMIC DNA]</scope>
    <source>
        <strain evidence="1 2">DSM 13106</strain>
    </source>
</reference>
<dbReference type="OrthoDB" id="3034648at2"/>
<sequence length="250" mass="28315">MIDSSEFKYEPYTDGRVINRPGFTVGMSGPLLIATHKTTGRRFLVKHTYPHNAANEYVACWLAERIGAPAPKAYLLSPNRAFASKYAVALEYIDGLRGFKKEDVPEKLKPDLIAQFALCLVLRLDDMIQLSRTDEHIYSYDFSEGFNIVDMGLILRVGEGTMVDLLRSPLQQFKRFTEKENFNVPGLAREFNLDPEEMRSGMIAAVKRTVAITDEELDALSDELMAMYPAAIAVYYEECIRAIREKAVKL</sequence>
<protein>
    <submittedName>
        <fullName evidence="1">Uncharacterized protein</fullName>
    </submittedName>
</protein>
<dbReference type="EMBL" id="FQXR01000005">
    <property type="protein sequence ID" value="SHH84291.1"/>
    <property type="molecule type" value="Genomic_DNA"/>
</dbReference>
<dbReference type="Proteomes" id="UP000184389">
    <property type="component" value="Unassembled WGS sequence"/>
</dbReference>
<name>A0A1M5W9Z3_9FIRM</name>
<keyword evidence="2" id="KW-1185">Reference proteome</keyword>
<dbReference type="RefSeq" id="WP_072743838.1">
    <property type="nucleotide sequence ID" value="NZ_FQXR01000005.1"/>
</dbReference>
<proteinExistence type="predicted"/>
<gene>
    <name evidence="1" type="ORF">SAMN02745180_01139</name>
</gene>